<proteinExistence type="predicted"/>
<dbReference type="AlphaFoldDB" id="A0A290S6S1"/>
<dbReference type="Proteomes" id="UP000016505">
    <property type="component" value="Chromosome I"/>
</dbReference>
<organism evidence="1 2">
    <name type="scientific">Pseudoalteromonas arctica A 37-1-2</name>
    <dbReference type="NCBI Taxonomy" id="1117313"/>
    <lineage>
        <taxon>Bacteria</taxon>
        <taxon>Pseudomonadati</taxon>
        <taxon>Pseudomonadota</taxon>
        <taxon>Gammaproteobacteria</taxon>
        <taxon>Alteromonadales</taxon>
        <taxon>Pseudoalteromonadaceae</taxon>
        <taxon>Pseudoalteromonas</taxon>
    </lineage>
</organism>
<name>A0A290S6S1_9GAMM</name>
<sequence>MHALLNSTLCHFTQPKGSAYILLFKLNLLKIKVSLKYLSRYTIVNGIKNTLL</sequence>
<reference evidence="1 2" key="1">
    <citation type="journal article" date="2012" name="J. Bacteriol.">
        <title>Genome sequences of type strains of seven species of the marine bacterium Pseudoalteromonas.</title>
        <authorList>
            <person name="Xie B.B."/>
            <person name="Shu Y.L."/>
            <person name="Qin Q.L."/>
            <person name="Rong J.C."/>
            <person name="Zhang X.Y."/>
            <person name="Chen X.L."/>
            <person name="Shi M."/>
            <person name="He H.L."/>
            <person name="Zhou B.C."/>
            <person name="Zhang Y.Z."/>
        </authorList>
    </citation>
    <scope>NUCLEOTIDE SEQUENCE [LARGE SCALE GENOMIC DNA]</scope>
    <source>
        <strain evidence="1 2">A 37-1-2</strain>
    </source>
</reference>
<evidence type="ECO:0000313" key="2">
    <source>
        <dbReference type="Proteomes" id="UP000016505"/>
    </source>
</evidence>
<accession>A0A290S6S1</accession>
<dbReference type="KEGG" id="part:PARC_a3380"/>
<protein>
    <submittedName>
        <fullName evidence="1">Uncharacterized protein</fullName>
    </submittedName>
</protein>
<gene>
    <name evidence="1" type="ORF">PARC_a3380</name>
</gene>
<evidence type="ECO:0000313" key="1">
    <source>
        <dbReference type="EMBL" id="ATC87762.1"/>
    </source>
</evidence>
<dbReference type="EMBL" id="CP011025">
    <property type="protein sequence ID" value="ATC87762.1"/>
    <property type="molecule type" value="Genomic_DNA"/>
</dbReference>